<comment type="caution">
    <text evidence="3">The sequence shown here is derived from an EMBL/GenBank/DDBJ whole genome shotgun (WGS) entry which is preliminary data.</text>
</comment>
<sequence>MAIIKTKEKSLHKIRNKHYKKALTGIIALLIIYAIIRIIAMPTKSNSPFILIFIPIIYLLYHLNKAAIFSHGIKGEKKVLDKLQVLSNDYLIYNDITIKNKNRTSQIDHLVIGLNGIFCIETKNMKGTIIGNEEDHNWRQRKVGQKGGVYYKNFYNPCKQCCGHVYTLSCYLKENQLGHLWIQPIVVFTRKWSSRLKVSTNTTPVMKVNELLLFIDNFKSKNGTISHEEIKKLETIIDTKIDL</sequence>
<feature type="transmembrane region" description="Helical" evidence="1">
    <location>
        <begin position="46"/>
        <end position="64"/>
    </location>
</feature>
<keyword evidence="1" id="KW-1133">Transmembrane helix</keyword>
<reference evidence="3 4" key="1">
    <citation type="journal article" date="2012" name="Front. Microbiol.">
        <title>Draft Genome Sequence of the Virulent Strain 01-B526 of the Fish Pathogen Aeromonas salmonicida.</title>
        <authorList>
            <person name="Charette S.J."/>
            <person name="Brochu F."/>
            <person name="Boyle B."/>
            <person name="Filion G."/>
            <person name="Tanaka K.H."/>
            <person name="Derome N."/>
        </authorList>
    </citation>
    <scope>NUCLEOTIDE SEQUENCE [LARGE SCALE GENOMIC DNA]</scope>
    <source>
        <strain evidence="3 4">P11</strain>
    </source>
</reference>
<name>A0A1A6AS98_9CLOT</name>
<dbReference type="Pfam" id="PF08378">
    <property type="entry name" value="NERD"/>
    <property type="match status" value="1"/>
</dbReference>
<feature type="transmembrane region" description="Helical" evidence="1">
    <location>
        <begin position="21"/>
        <end position="40"/>
    </location>
</feature>
<gene>
    <name evidence="3" type="ORF">CLRAG_22310</name>
</gene>
<evidence type="ECO:0000256" key="1">
    <source>
        <dbReference type="SAM" id="Phobius"/>
    </source>
</evidence>
<organism evidence="3 4">
    <name type="scientific">Clostridium ragsdalei P11</name>
    <dbReference type="NCBI Taxonomy" id="1353534"/>
    <lineage>
        <taxon>Bacteria</taxon>
        <taxon>Bacillati</taxon>
        <taxon>Bacillota</taxon>
        <taxon>Clostridia</taxon>
        <taxon>Eubacteriales</taxon>
        <taxon>Clostridiaceae</taxon>
        <taxon>Clostridium</taxon>
    </lineage>
</organism>
<dbReference type="InterPro" id="IPR011528">
    <property type="entry name" value="NERD"/>
</dbReference>
<dbReference type="AlphaFoldDB" id="A0A1A6AS98"/>
<feature type="domain" description="NERD" evidence="2">
    <location>
        <begin position="71"/>
        <end position="191"/>
    </location>
</feature>
<dbReference type="PATRIC" id="fig|1353534.3.peg.2270"/>
<dbReference type="Proteomes" id="UP000093954">
    <property type="component" value="Unassembled WGS sequence"/>
</dbReference>
<keyword evidence="1" id="KW-0812">Transmembrane</keyword>
<keyword evidence="1" id="KW-0472">Membrane</keyword>
<evidence type="ECO:0000313" key="3">
    <source>
        <dbReference type="EMBL" id="OBR92937.1"/>
    </source>
</evidence>
<dbReference type="PROSITE" id="PS50965">
    <property type="entry name" value="NERD"/>
    <property type="match status" value="1"/>
</dbReference>
<keyword evidence="4" id="KW-1185">Reference proteome</keyword>
<accession>A0A1A6AS98</accession>
<dbReference type="EMBL" id="LROS01000022">
    <property type="protein sequence ID" value="OBR92937.1"/>
    <property type="molecule type" value="Genomic_DNA"/>
</dbReference>
<protein>
    <submittedName>
        <fullName evidence="3">Nuclease-related domain protein</fullName>
    </submittedName>
</protein>
<evidence type="ECO:0000313" key="4">
    <source>
        <dbReference type="Proteomes" id="UP000093954"/>
    </source>
</evidence>
<proteinExistence type="predicted"/>
<dbReference type="RefSeq" id="WP_065078482.1">
    <property type="nucleotide sequence ID" value="NZ_LROS01000022.1"/>
</dbReference>
<evidence type="ECO:0000259" key="2">
    <source>
        <dbReference type="PROSITE" id="PS50965"/>
    </source>
</evidence>